<dbReference type="Pfam" id="PF00035">
    <property type="entry name" value="dsrm"/>
    <property type="match status" value="1"/>
</dbReference>
<proteinExistence type="predicted"/>
<sequence>MHGSLSSGRSLTNTVQLSLSSASTTLSYDMHAMSFRRKLNNWAQACHVLVYYEPSVVGPQYNMQWQSVVLLDFQRGAGKIRYGAGWGSSKESAGEQAAISTLQQLGIP</sequence>
<dbReference type="InterPro" id="IPR014720">
    <property type="entry name" value="dsRBD_dom"/>
</dbReference>
<protein>
    <recommendedName>
        <fullName evidence="1">DRBM domain-containing protein</fullName>
    </recommendedName>
</protein>
<gene>
    <name evidence="2" type="ORF">BDV98DRAFT_592333</name>
</gene>
<dbReference type="Proteomes" id="UP000305067">
    <property type="component" value="Unassembled WGS sequence"/>
</dbReference>
<evidence type="ECO:0000313" key="2">
    <source>
        <dbReference type="EMBL" id="TFL02675.1"/>
    </source>
</evidence>
<keyword evidence="3" id="KW-1185">Reference proteome</keyword>
<accession>A0A5C3QKY2</accession>
<reference evidence="2 3" key="1">
    <citation type="journal article" date="2019" name="Nat. Ecol. Evol.">
        <title>Megaphylogeny resolves global patterns of mushroom evolution.</title>
        <authorList>
            <person name="Varga T."/>
            <person name="Krizsan K."/>
            <person name="Foldi C."/>
            <person name="Dima B."/>
            <person name="Sanchez-Garcia M."/>
            <person name="Sanchez-Ramirez S."/>
            <person name="Szollosi G.J."/>
            <person name="Szarkandi J.G."/>
            <person name="Papp V."/>
            <person name="Albert L."/>
            <person name="Andreopoulos W."/>
            <person name="Angelini C."/>
            <person name="Antonin V."/>
            <person name="Barry K.W."/>
            <person name="Bougher N.L."/>
            <person name="Buchanan P."/>
            <person name="Buyck B."/>
            <person name="Bense V."/>
            <person name="Catcheside P."/>
            <person name="Chovatia M."/>
            <person name="Cooper J."/>
            <person name="Damon W."/>
            <person name="Desjardin D."/>
            <person name="Finy P."/>
            <person name="Geml J."/>
            <person name="Haridas S."/>
            <person name="Hughes K."/>
            <person name="Justo A."/>
            <person name="Karasinski D."/>
            <person name="Kautmanova I."/>
            <person name="Kiss B."/>
            <person name="Kocsube S."/>
            <person name="Kotiranta H."/>
            <person name="LaButti K.M."/>
            <person name="Lechner B.E."/>
            <person name="Liimatainen K."/>
            <person name="Lipzen A."/>
            <person name="Lukacs Z."/>
            <person name="Mihaltcheva S."/>
            <person name="Morgado L.N."/>
            <person name="Niskanen T."/>
            <person name="Noordeloos M.E."/>
            <person name="Ohm R.A."/>
            <person name="Ortiz-Santana B."/>
            <person name="Ovrebo C."/>
            <person name="Racz N."/>
            <person name="Riley R."/>
            <person name="Savchenko A."/>
            <person name="Shiryaev A."/>
            <person name="Soop K."/>
            <person name="Spirin V."/>
            <person name="Szebenyi C."/>
            <person name="Tomsovsky M."/>
            <person name="Tulloss R.E."/>
            <person name="Uehling J."/>
            <person name="Grigoriev I.V."/>
            <person name="Vagvolgyi C."/>
            <person name="Papp T."/>
            <person name="Martin F.M."/>
            <person name="Miettinen O."/>
            <person name="Hibbett D.S."/>
            <person name="Nagy L.G."/>
        </authorList>
    </citation>
    <scope>NUCLEOTIDE SEQUENCE [LARGE SCALE GENOMIC DNA]</scope>
    <source>
        <strain evidence="2 3">CBS 309.79</strain>
    </source>
</reference>
<dbReference type="EMBL" id="ML178822">
    <property type="protein sequence ID" value="TFL02675.1"/>
    <property type="molecule type" value="Genomic_DNA"/>
</dbReference>
<evidence type="ECO:0000313" key="3">
    <source>
        <dbReference type="Proteomes" id="UP000305067"/>
    </source>
</evidence>
<dbReference type="AlphaFoldDB" id="A0A5C3QKY2"/>
<dbReference type="SUPFAM" id="SSF54768">
    <property type="entry name" value="dsRNA-binding domain-like"/>
    <property type="match status" value="1"/>
</dbReference>
<feature type="domain" description="DRBM" evidence="1">
    <location>
        <begin position="37"/>
        <end position="105"/>
    </location>
</feature>
<name>A0A5C3QKY2_9AGAR</name>
<organism evidence="2 3">
    <name type="scientific">Pterulicium gracile</name>
    <dbReference type="NCBI Taxonomy" id="1884261"/>
    <lineage>
        <taxon>Eukaryota</taxon>
        <taxon>Fungi</taxon>
        <taxon>Dikarya</taxon>
        <taxon>Basidiomycota</taxon>
        <taxon>Agaricomycotina</taxon>
        <taxon>Agaricomycetes</taxon>
        <taxon>Agaricomycetidae</taxon>
        <taxon>Agaricales</taxon>
        <taxon>Pleurotineae</taxon>
        <taxon>Pterulaceae</taxon>
        <taxon>Pterulicium</taxon>
    </lineage>
</organism>
<dbReference type="Gene3D" id="3.30.160.20">
    <property type="match status" value="1"/>
</dbReference>
<evidence type="ECO:0000259" key="1">
    <source>
        <dbReference type="Pfam" id="PF00035"/>
    </source>
</evidence>